<dbReference type="EMBL" id="LSBI01000002">
    <property type="protein sequence ID" value="OAQ93564.1"/>
    <property type="molecule type" value="Genomic_DNA"/>
</dbReference>
<dbReference type="AlphaFoldDB" id="A0A179HU44"/>
<evidence type="ECO:0000313" key="1">
    <source>
        <dbReference type="EMBL" id="OAQ93564.1"/>
    </source>
</evidence>
<accession>A0A179HU44</accession>
<reference evidence="1 2" key="1">
    <citation type="submission" date="2016-02" db="EMBL/GenBank/DDBJ databases">
        <title>Biosynthesis of antibiotic leucinostatins and their inhibition on Phytophthora in bio-control Purpureocillium lilacinum.</title>
        <authorList>
            <person name="Wang G."/>
            <person name="Liu Z."/>
            <person name="Lin R."/>
            <person name="Li E."/>
            <person name="Mao Z."/>
            <person name="Ling J."/>
            <person name="Yin W."/>
            <person name="Xie B."/>
        </authorList>
    </citation>
    <scope>NUCLEOTIDE SEQUENCE [LARGE SCALE GENOMIC DNA]</scope>
    <source>
        <strain evidence="1">PLFJ-1</strain>
    </source>
</reference>
<comment type="caution">
    <text evidence="1">The sequence shown here is derived from an EMBL/GenBank/DDBJ whole genome shotgun (WGS) entry which is preliminary data.</text>
</comment>
<protein>
    <submittedName>
        <fullName evidence="1">Uncharacterized protein</fullName>
    </submittedName>
</protein>
<sequence length="64" mass="7014">MGERMGPAVGGGKKKGRRVSCAIWAGNTMQLTDGQKSCHIGPSRRRTAFPSCEFFHAVERARHV</sequence>
<name>A0A179HU44_PURLI</name>
<proteinExistence type="predicted"/>
<dbReference type="Proteomes" id="UP000078340">
    <property type="component" value="Unassembled WGS sequence"/>
</dbReference>
<evidence type="ECO:0000313" key="2">
    <source>
        <dbReference type="Proteomes" id="UP000078340"/>
    </source>
</evidence>
<gene>
    <name evidence="1" type="ORF">VFPFJ_02726</name>
</gene>
<organism evidence="1 2">
    <name type="scientific">Purpureocillium lilacinum</name>
    <name type="common">Paecilomyces lilacinus</name>
    <dbReference type="NCBI Taxonomy" id="33203"/>
    <lineage>
        <taxon>Eukaryota</taxon>
        <taxon>Fungi</taxon>
        <taxon>Dikarya</taxon>
        <taxon>Ascomycota</taxon>
        <taxon>Pezizomycotina</taxon>
        <taxon>Sordariomycetes</taxon>
        <taxon>Hypocreomycetidae</taxon>
        <taxon>Hypocreales</taxon>
        <taxon>Ophiocordycipitaceae</taxon>
        <taxon>Purpureocillium</taxon>
    </lineage>
</organism>